<name>A0A3M7QT61_BRAPC</name>
<comment type="caution">
    <text evidence="1">The sequence shown here is derived from an EMBL/GenBank/DDBJ whole genome shotgun (WGS) entry which is preliminary data.</text>
</comment>
<organism evidence="1 2">
    <name type="scientific">Brachionus plicatilis</name>
    <name type="common">Marine rotifer</name>
    <name type="synonym">Brachionus muelleri</name>
    <dbReference type="NCBI Taxonomy" id="10195"/>
    <lineage>
        <taxon>Eukaryota</taxon>
        <taxon>Metazoa</taxon>
        <taxon>Spiralia</taxon>
        <taxon>Gnathifera</taxon>
        <taxon>Rotifera</taxon>
        <taxon>Eurotatoria</taxon>
        <taxon>Monogononta</taxon>
        <taxon>Pseudotrocha</taxon>
        <taxon>Ploima</taxon>
        <taxon>Brachionidae</taxon>
        <taxon>Brachionus</taxon>
    </lineage>
</organism>
<protein>
    <submittedName>
        <fullName evidence="1">Uncharacterized protein</fullName>
    </submittedName>
</protein>
<proteinExistence type="predicted"/>
<dbReference type="Proteomes" id="UP000276133">
    <property type="component" value="Unassembled WGS sequence"/>
</dbReference>
<evidence type="ECO:0000313" key="1">
    <source>
        <dbReference type="EMBL" id="RNA14168.1"/>
    </source>
</evidence>
<evidence type="ECO:0000313" key="2">
    <source>
        <dbReference type="Proteomes" id="UP000276133"/>
    </source>
</evidence>
<keyword evidence="2" id="KW-1185">Reference proteome</keyword>
<gene>
    <name evidence="1" type="ORF">BpHYR1_020415</name>
</gene>
<dbReference type="AlphaFoldDB" id="A0A3M7QT61"/>
<dbReference type="EMBL" id="REGN01005248">
    <property type="protein sequence ID" value="RNA14168.1"/>
    <property type="molecule type" value="Genomic_DNA"/>
</dbReference>
<reference evidence="1 2" key="1">
    <citation type="journal article" date="2018" name="Sci. Rep.">
        <title>Genomic signatures of local adaptation to the degree of environmental predictability in rotifers.</title>
        <authorList>
            <person name="Franch-Gras L."/>
            <person name="Hahn C."/>
            <person name="Garcia-Roger E.M."/>
            <person name="Carmona M.J."/>
            <person name="Serra M."/>
            <person name="Gomez A."/>
        </authorList>
    </citation>
    <scope>NUCLEOTIDE SEQUENCE [LARGE SCALE GENOMIC DNA]</scope>
    <source>
        <strain evidence="1">HYR1</strain>
    </source>
</reference>
<accession>A0A3M7QT61</accession>
<sequence>MILRKANACRNASQAYYFFQETCCNKRLFFKINQRTPILRNNITEYLNTKLLNFSFKIMNFDNAPTILKEQLQTYL</sequence>